<dbReference type="GO" id="GO:0008168">
    <property type="term" value="F:methyltransferase activity"/>
    <property type="evidence" value="ECO:0007669"/>
    <property type="project" value="UniProtKB-KW"/>
</dbReference>
<reference evidence="3" key="1">
    <citation type="submission" date="2018-01" db="EMBL/GenBank/DDBJ databases">
        <authorList>
            <person name="Kerou L M."/>
        </authorList>
    </citation>
    <scope>NUCLEOTIDE SEQUENCE [LARGE SCALE GENOMIC DNA]</scope>
    <source>
        <strain evidence="3">SCU2</strain>
    </source>
</reference>
<dbReference type="EMBL" id="LT981265">
    <property type="protein sequence ID" value="SPC34193.1"/>
    <property type="molecule type" value="Genomic_DNA"/>
</dbReference>
<keyword evidence="2" id="KW-0808">Transferase</keyword>
<accession>A0A2K5ARB8</accession>
<dbReference type="InterPro" id="IPR029063">
    <property type="entry name" value="SAM-dependent_MTases_sf"/>
</dbReference>
<dbReference type="Pfam" id="PF06634">
    <property type="entry name" value="DUF1156"/>
    <property type="match status" value="1"/>
</dbReference>
<feature type="domain" description="DUF1156" evidence="1">
    <location>
        <begin position="33"/>
        <end position="83"/>
    </location>
</feature>
<protein>
    <submittedName>
        <fullName evidence="2">Putative Adenine-specific DNA methylase, contains a Zn-ribbon domain</fullName>
    </submittedName>
</protein>
<dbReference type="SUPFAM" id="SSF53335">
    <property type="entry name" value="S-adenosyl-L-methionine-dependent methyltransferases"/>
    <property type="match status" value="2"/>
</dbReference>
<organism evidence="2 3">
    <name type="scientific">Candidatus Nitrosocaldus cavascurensis</name>
    <dbReference type="NCBI Taxonomy" id="2058097"/>
    <lineage>
        <taxon>Archaea</taxon>
        <taxon>Nitrososphaerota</taxon>
        <taxon>Nitrososphaeria</taxon>
        <taxon>Candidatus Nitrosocaldales</taxon>
        <taxon>Candidatus Nitrosocaldaceae</taxon>
        <taxon>Candidatus Nitrosocaldus</taxon>
    </lineage>
</organism>
<keyword evidence="3" id="KW-1185">Reference proteome</keyword>
<dbReference type="GO" id="GO:0032259">
    <property type="term" value="P:methylation"/>
    <property type="evidence" value="ECO:0007669"/>
    <property type="project" value="UniProtKB-KW"/>
</dbReference>
<name>A0A2K5ARB8_9ARCH</name>
<evidence type="ECO:0000313" key="2">
    <source>
        <dbReference type="EMBL" id="SPC34193.1"/>
    </source>
</evidence>
<evidence type="ECO:0000259" key="1">
    <source>
        <dbReference type="Pfam" id="PF06634"/>
    </source>
</evidence>
<dbReference type="Proteomes" id="UP000236248">
    <property type="component" value="Chromosome NCAV"/>
</dbReference>
<proteinExistence type="predicted"/>
<dbReference type="KEGG" id="ncv:NCAV_1016"/>
<dbReference type="REBASE" id="233949">
    <property type="entry name" value="M.NcaSCU2ORF1016P"/>
</dbReference>
<sequence>MNDYTNLYIVALVKSKNCGMVDGEGREPLISKWFPITEVSAESVRERSASSALPPLYFLHVWFARRPLAASRAAILGSLLPTCIKREDFLKLLGIPAHVDLQKVWDKLAQAKATGVKLQDNPLFWKRAYEHTPSEQEVSKVYGLFKEFWDVDRPLVVDPMAGGGSIPFEAMRLGLPVVAGDLNPVAFICLKGTLEYPAKFGKKLLDAVESFCKEVHEAARAELEEFFPKQQDENIYAYLWARTIRCSSCGLVIPLSPNWWIVRTGNDDESVAVKLVIPENDNVCSFEIVSSPKKHGLNPNKGTVKGGSAECPRCYMVIDDKEIKRIAQRGQMGHQLYCVCVKNKGKNRAKWNFRASTKQENEAVEKAEKRLKEKLPKWLAKGFVPTENFPETANDTRPIQYGMPRWCDLFNPRQLLTHLTYLEKFQQAKERLFADAKEDNEKWEFAAAVVTYGAMVFDTCVDYNCLISLWHSTRNKVSHAMSLQAFPFKWSYAEWNQLVPNGGYDWALSKVLDALREIVELLPENPPNPMVYCGTSTRLQFKDKSVPCIVVDPPYAENVMYAEVSDFFYVWLKRLLGDVFPDVFKLTLTEKDEEVVANPARFKGMRKSAKKLAQEDYRTKMEACFREMHRVLQDDGILTVMFTHRTAEAWSSLATALMNAGFTFISSWPVHTEPPDKYAKRGKGVLKVTVLITCRKRKVNQPGIWEDIGDELRQVAKQKIEEYSKLGISGPDLIVSVYGPVLGRFADYYPVKTATGKEIDPQQALDLVIDVLSEKFLQEAGIQNADKETAAYINLLATFPTTQTEYEEARLATVFGGLTTLDTLDVKGYGLIEKKGKNIRILSARERQARGIIDPYNTKTLKTIIDNVHAAILLYEQGGLIQTKHLLQEKNLDTADSPFLDVLQAYARYAENATDEKFNKDAALARALLAALEKTLEYAPKKGERLDHYF</sequence>
<dbReference type="InterPro" id="IPR009537">
    <property type="entry name" value="DUF1156"/>
</dbReference>
<gene>
    <name evidence="2" type="ORF">NCAV_1016</name>
</gene>
<dbReference type="AlphaFoldDB" id="A0A2K5ARB8"/>
<evidence type="ECO:0000313" key="3">
    <source>
        <dbReference type="Proteomes" id="UP000236248"/>
    </source>
</evidence>
<keyword evidence="2" id="KW-0489">Methyltransferase</keyword>
<dbReference type="Gene3D" id="3.40.50.150">
    <property type="entry name" value="Vaccinia Virus protein VP39"/>
    <property type="match status" value="1"/>
</dbReference>